<gene>
    <name evidence="13" type="primary">yidC</name>
    <name evidence="16" type="ORF">VW23_003515</name>
</gene>
<reference evidence="16 17" key="1">
    <citation type="journal article" date="2015" name="Genome Announc.">
        <title>Genome Assemblies of Three Soil-Associated Devosia species: D. insulae, D. limi, and D. soli.</title>
        <authorList>
            <person name="Hassan Y.I."/>
            <person name="Lepp D."/>
            <person name="Zhou T."/>
        </authorList>
    </citation>
    <scope>NUCLEOTIDE SEQUENCE [LARGE SCALE GENOMIC DNA]</scope>
    <source>
        <strain evidence="16 17">DS-56</strain>
    </source>
</reference>
<evidence type="ECO:0000256" key="4">
    <source>
        <dbReference type="ARBA" id="ARBA00022448"/>
    </source>
</evidence>
<evidence type="ECO:0000313" key="16">
    <source>
        <dbReference type="EMBL" id="OEO28704.1"/>
    </source>
</evidence>
<evidence type="ECO:0000256" key="3">
    <source>
        <dbReference type="ARBA" id="ARBA00015325"/>
    </source>
</evidence>
<evidence type="ECO:0000256" key="7">
    <source>
        <dbReference type="ARBA" id="ARBA00022927"/>
    </source>
</evidence>
<keyword evidence="6 13" id="KW-0812">Transmembrane</keyword>
<keyword evidence="17" id="KW-1185">Reference proteome</keyword>
<comment type="subcellular location">
    <subcellularLocation>
        <location evidence="1">Cell inner membrane</location>
        <topology evidence="1">Multi-pass membrane protein</topology>
    </subcellularLocation>
    <subcellularLocation>
        <location evidence="13">Cell membrane</location>
        <topology evidence="13">Multi-pass membrane protein</topology>
    </subcellularLocation>
</comment>
<comment type="function">
    <text evidence="13">Required for the insertion and/or proper folding and/or complex formation of integral membrane proteins into the membrane. Involved in integration of membrane proteins that insert both dependently and independently of the Sec translocase complex, as well as at least some lipoproteins. Aids folding of multispanning membrane proteins.</text>
</comment>
<dbReference type="OrthoDB" id="9780552at2"/>
<protein>
    <recommendedName>
        <fullName evidence="3 13">Membrane protein insertase YidC</fullName>
    </recommendedName>
    <alternativeName>
        <fullName evidence="12 13">Foldase YidC</fullName>
    </alternativeName>
    <alternativeName>
        <fullName evidence="11 13">Membrane integrase YidC</fullName>
    </alternativeName>
    <alternativeName>
        <fullName evidence="13">Membrane protein YidC</fullName>
    </alternativeName>
</protein>
<comment type="subunit">
    <text evidence="13">Interacts with the Sec translocase complex via SecD. Specifically interacts with transmembrane segments of nascent integral membrane proteins during membrane integration.</text>
</comment>
<feature type="transmembrane region" description="Helical" evidence="13">
    <location>
        <begin position="453"/>
        <end position="474"/>
    </location>
</feature>
<name>A0A1E5XJJ6_9HYPH</name>
<dbReference type="InterPro" id="IPR047196">
    <property type="entry name" value="YidC_ALB_C"/>
</dbReference>
<keyword evidence="9 13" id="KW-0472">Membrane</keyword>
<keyword evidence="8 13" id="KW-1133">Transmembrane helix</keyword>
<evidence type="ECO:0000256" key="2">
    <source>
        <dbReference type="ARBA" id="ARBA00010527"/>
    </source>
</evidence>
<sequence>MQSDNNRNMIIAIVLSVVVLFGWQFFIAGPQLEQAQKRAALEQAAQAPATDTGLATPAADGSTPAATAAAAASGTFVDRTAALAASPQRLKIDTPSLAGSINLTGARLDDLQLKQYTETVDPNSPIITLLIPSGAPGGYYAETGWVPAAGGTAATPGETTVWSVEGDAQTLTVATPVTLKWDNGAGLIFRRTISVDDNYLFTVAQSVENTGSGDVALYPFSRIVRQGKPHVQNFFVQHEGPLGVLGSNNLVSKKYDDVVNDKQIDVTSTTGGWVGITDKYWATAVLSVPGAPLNARFSATPSGALNIFQTSFVETTPVLVPAGGTAENKTYLFAGAKREGVIASYEKTYGFDRLELLIDWGWLHFITKPMFHLLQFLYGILGNFGLAILAVTVIVKALFFPLANRSYASMAAMRRVQPEMKSIQERFKEDRPAQQQAMMELYKKEKINPLSGCWPILIQIPVFFSLYTVIFISLEMRHAPFFGWIVDLAAPDPTNIFTLFGLIPWNPVALPVVGGLLHLGVWPVIMGITMWVQMKLNPPPPDPTQAMIFNWMPIIFTFMLGTFPAGLVIYWAWNNLLSVTQQWFIMKRHGAEVDLLGNITASFKRKPKVEEKPAGGKAS</sequence>
<evidence type="ECO:0000256" key="6">
    <source>
        <dbReference type="ARBA" id="ARBA00022692"/>
    </source>
</evidence>
<keyword evidence="4 13" id="KW-0813">Transport</keyword>
<evidence type="ECO:0000256" key="12">
    <source>
        <dbReference type="ARBA" id="ARBA00033342"/>
    </source>
</evidence>
<dbReference type="NCBIfam" id="NF002353">
    <property type="entry name" value="PRK01318.1-4"/>
    <property type="match status" value="1"/>
</dbReference>
<dbReference type="PANTHER" id="PTHR12428:SF65">
    <property type="entry name" value="CYTOCHROME C OXIDASE ASSEMBLY PROTEIN COX18, MITOCHONDRIAL"/>
    <property type="match status" value="1"/>
</dbReference>
<evidence type="ECO:0000256" key="1">
    <source>
        <dbReference type="ARBA" id="ARBA00004429"/>
    </source>
</evidence>
<feature type="domain" description="Membrane insertase YidC N-terminal" evidence="15">
    <location>
        <begin position="89"/>
        <end position="373"/>
    </location>
</feature>
<evidence type="ECO:0000256" key="11">
    <source>
        <dbReference type="ARBA" id="ARBA00033245"/>
    </source>
</evidence>
<evidence type="ECO:0000256" key="9">
    <source>
        <dbReference type="ARBA" id="ARBA00023136"/>
    </source>
</evidence>
<dbReference type="PRINTS" id="PR01900">
    <property type="entry name" value="YIDCPROTEIN"/>
</dbReference>
<feature type="transmembrane region" description="Helical" evidence="13">
    <location>
        <begin position="9"/>
        <end position="28"/>
    </location>
</feature>
<feature type="transmembrane region" description="Helical" evidence="13">
    <location>
        <begin position="508"/>
        <end position="532"/>
    </location>
</feature>
<dbReference type="GO" id="GO:0051205">
    <property type="term" value="P:protein insertion into membrane"/>
    <property type="evidence" value="ECO:0007669"/>
    <property type="project" value="TreeGrafter"/>
</dbReference>
<evidence type="ECO:0000256" key="10">
    <source>
        <dbReference type="ARBA" id="ARBA00023186"/>
    </source>
</evidence>
<dbReference type="HAMAP" id="MF_01810">
    <property type="entry name" value="YidC_type1"/>
    <property type="match status" value="1"/>
</dbReference>
<dbReference type="InterPro" id="IPR001708">
    <property type="entry name" value="YidC/ALB3/OXA1/COX18"/>
</dbReference>
<evidence type="ECO:0000256" key="5">
    <source>
        <dbReference type="ARBA" id="ARBA00022475"/>
    </source>
</evidence>
<dbReference type="GO" id="GO:0032977">
    <property type="term" value="F:membrane insertase activity"/>
    <property type="evidence" value="ECO:0007669"/>
    <property type="project" value="InterPro"/>
</dbReference>
<dbReference type="Gene3D" id="2.70.98.90">
    <property type="match status" value="1"/>
</dbReference>
<dbReference type="CDD" id="cd19961">
    <property type="entry name" value="EcYidC-like_peri"/>
    <property type="match status" value="1"/>
</dbReference>
<keyword evidence="7 13" id="KW-0653">Protein transport</keyword>
<dbReference type="InterPro" id="IPR028055">
    <property type="entry name" value="YidC/Oxa/ALB_C"/>
</dbReference>
<feature type="transmembrane region" description="Helical" evidence="13">
    <location>
        <begin position="553"/>
        <end position="573"/>
    </location>
</feature>
<dbReference type="NCBIfam" id="TIGR03592">
    <property type="entry name" value="yidC_oxa1_cterm"/>
    <property type="match status" value="1"/>
</dbReference>
<accession>A0A1E5XJJ6</accession>
<dbReference type="NCBIfam" id="TIGR03593">
    <property type="entry name" value="yidC_nterm"/>
    <property type="match status" value="1"/>
</dbReference>
<evidence type="ECO:0000256" key="13">
    <source>
        <dbReference type="HAMAP-Rule" id="MF_01810"/>
    </source>
</evidence>
<dbReference type="InterPro" id="IPR038221">
    <property type="entry name" value="YidC_periplasmic_sf"/>
</dbReference>
<dbReference type="InterPro" id="IPR019998">
    <property type="entry name" value="Membr_insert_YidC"/>
</dbReference>
<dbReference type="AlphaFoldDB" id="A0A1E5XJJ6"/>
<feature type="domain" description="Membrane insertase YidC/Oxa/ALB C-terminal" evidence="14">
    <location>
        <begin position="384"/>
        <end position="587"/>
    </location>
</feature>
<comment type="similarity">
    <text evidence="2 13">Belongs to the OXA1/ALB3/YidC family. Type 1 subfamily.</text>
</comment>
<dbReference type="PRINTS" id="PR00701">
    <property type="entry name" value="60KDINNERMP"/>
</dbReference>
<comment type="caution">
    <text evidence="16">The sequence shown here is derived from an EMBL/GenBank/DDBJ whole genome shotgun (WGS) entry which is preliminary data.</text>
</comment>
<dbReference type="GO" id="GO:0015031">
    <property type="term" value="P:protein transport"/>
    <property type="evidence" value="ECO:0007669"/>
    <property type="project" value="UniProtKB-KW"/>
</dbReference>
<dbReference type="InterPro" id="IPR028053">
    <property type="entry name" value="Membr_insert_YidC_N"/>
</dbReference>
<evidence type="ECO:0000259" key="15">
    <source>
        <dbReference type="Pfam" id="PF14849"/>
    </source>
</evidence>
<keyword evidence="10 13" id="KW-0143">Chaperone</keyword>
<dbReference type="Proteomes" id="UP000095463">
    <property type="component" value="Unassembled WGS sequence"/>
</dbReference>
<dbReference type="GO" id="GO:0005886">
    <property type="term" value="C:plasma membrane"/>
    <property type="evidence" value="ECO:0007669"/>
    <property type="project" value="UniProtKB-SubCell"/>
</dbReference>
<feature type="transmembrane region" description="Helical" evidence="13">
    <location>
        <begin position="376"/>
        <end position="400"/>
    </location>
</feature>
<dbReference type="RefSeq" id="WP_069912006.1">
    <property type="nucleotide sequence ID" value="NZ_LAJE02000362.1"/>
</dbReference>
<evidence type="ECO:0000259" key="14">
    <source>
        <dbReference type="Pfam" id="PF02096"/>
    </source>
</evidence>
<dbReference type="PANTHER" id="PTHR12428">
    <property type="entry name" value="OXA1"/>
    <property type="match status" value="1"/>
</dbReference>
<evidence type="ECO:0000313" key="17">
    <source>
        <dbReference type="Proteomes" id="UP000095463"/>
    </source>
</evidence>
<organism evidence="16 17">
    <name type="scientific">Devosia insulae DS-56</name>
    <dbReference type="NCBI Taxonomy" id="1116389"/>
    <lineage>
        <taxon>Bacteria</taxon>
        <taxon>Pseudomonadati</taxon>
        <taxon>Pseudomonadota</taxon>
        <taxon>Alphaproteobacteria</taxon>
        <taxon>Hyphomicrobiales</taxon>
        <taxon>Devosiaceae</taxon>
        <taxon>Devosia</taxon>
    </lineage>
</organism>
<dbReference type="Pfam" id="PF02096">
    <property type="entry name" value="60KD_IMP"/>
    <property type="match status" value="1"/>
</dbReference>
<evidence type="ECO:0000256" key="8">
    <source>
        <dbReference type="ARBA" id="ARBA00022989"/>
    </source>
</evidence>
<proteinExistence type="inferred from homology"/>
<dbReference type="CDD" id="cd20070">
    <property type="entry name" value="5TM_YidC_Alb3"/>
    <property type="match status" value="1"/>
</dbReference>
<dbReference type="EMBL" id="LAJE02000362">
    <property type="protein sequence ID" value="OEO28704.1"/>
    <property type="molecule type" value="Genomic_DNA"/>
</dbReference>
<dbReference type="Pfam" id="PF14849">
    <property type="entry name" value="YidC_periplas"/>
    <property type="match status" value="1"/>
</dbReference>
<keyword evidence="5 13" id="KW-1003">Cell membrane</keyword>